<evidence type="ECO:0000256" key="7">
    <source>
        <dbReference type="ARBA" id="ARBA00023136"/>
    </source>
</evidence>
<evidence type="ECO:0000313" key="11">
    <source>
        <dbReference type="Proteomes" id="UP001237642"/>
    </source>
</evidence>
<dbReference type="GO" id="GO:0005886">
    <property type="term" value="C:plasma membrane"/>
    <property type="evidence" value="ECO:0007669"/>
    <property type="project" value="UniProtKB-SubCell"/>
</dbReference>
<evidence type="ECO:0000256" key="4">
    <source>
        <dbReference type="ARBA" id="ARBA00022692"/>
    </source>
</evidence>
<dbReference type="EMBL" id="JAUIZM010000007">
    <property type="protein sequence ID" value="KAK1377367.1"/>
    <property type="molecule type" value="Genomic_DNA"/>
</dbReference>
<evidence type="ECO:0000256" key="3">
    <source>
        <dbReference type="ARBA" id="ARBA00022475"/>
    </source>
</evidence>
<evidence type="ECO:0000256" key="5">
    <source>
        <dbReference type="ARBA" id="ARBA00022729"/>
    </source>
</evidence>
<keyword evidence="6" id="KW-1133">Transmembrane helix</keyword>
<evidence type="ECO:0000256" key="8">
    <source>
        <dbReference type="ARBA" id="ARBA00023170"/>
    </source>
</evidence>
<dbReference type="SUPFAM" id="SSF52058">
    <property type="entry name" value="L domain-like"/>
    <property type="match status" value="1"/>
</dbReference>
<keyword evidence="9" id="KW-0325">Glycoprotein</keyword>
<keyword evidence="7" id="KW-0472">Membrane</keyword>
<comment type="similarity">
    <text evidence="2">Belongs to the RLP family.</text>
</comment>
<evidence type="ECO:0000256" key="6">
    <source>
        <dbReference type="ARBA" id="ARBA00022989"/>
    </source>
</evidence>
<accession>A0AAD8I3H0</accession>
<keyword evidence="5" id="KW-0732">Signal</keyword>
<keyword evidence="4" id="KW-0812">Transmembrane</keyword>
<gene>
    <name evidence="10" type="ORF">POM88_033560</name>
</gene>
<dbReference type="InterPro" id="IPR032675">
    <property type="entry name" value="LRR_dom_sf"/>
</dbReference>
<reference evidence="10" key="2">
    <citation type="submission" date="2023-05" db="EMBL/GenBank/DDBJ databases">
        <authorList>
            <person name="Schelkunov M.I."/>
        </authorList>
    </citation>
    <scope>NUCLEOTIDE SEQUENCE</scope>
    <source>
        <strain evidence="10">Hsosn_3</strain>
        <tissue evidence="10">Leaf</tissue>
    </source>
</reference>
<evidence type="ECO:0000256" key="2">
    <source>
        <dbReference type="ARBA" id="ARBA00009592"/>
    </source>
</evidence>
<name>A0AAD8I3H0_9APIA</name>
<evidence type="ECO:0000256" key="9">
    <source>
        <dbReference type="ARBA" id="ARBA00023180"/>
    </source>
</evidence>
<keyword evidence="3" id="KW-1003">Cell membrane</keyword>
<dbReference type="AlphaFoldDB" id="A0AAD8I3H0"/>
<dbReference type="Proteomes" id="UP001237642">
    <property type="component" value="Unassembled WGS sequence"/>
</dbReference>
<evidence type="ECO:0000256" key="1">
    <source>
        <dbReference type="ARBA" id="ARBA00004251"/>
    </source>
</evidence>
<comment type="caution">
    <text evidence="10">The sequence shown here is derived from an EMBL/GenBank/DDBJ whole genome shotgun (WGS) entry which is preliminary data.</text>
</comment>
<protein>
    <submittedName>
        <fullName evidence="10">Uncharacterized protein</fullName>
    </submittedName>
</protein>
<dbReference type="PANTHER" id="PTHR48052:SF8">
    <property type="entry name" value="LRR RECEPTOR-LIKE SERINE_THREONINE-PROTEIN KINASE FLS2"/>
    <property type="match status" value="1"/>
</dbReference>
<proteinExistence type="inferred from homology"/>
<reference evidence="10" key="1">
    <citation type="submission" date="2023-02" db="EMBL/GenBank/DDBJ databases">
        <title>Genome of toxic invasive species Heracleum sosnowskyi carries increased number of genes despite the absence of recent whole-genome duplications.</title>
        <authorList>
            <person name="Schelkunov M."/>
            <person name="Shtratnikova V."/>
            <person name="Makarenko M."/>
            <person name="Klepikova A."/>
            <person name="Omelchenko D."/>
            <person name="Novikova G."/>
            <person name="Obukhova E."/>
            <person name="Bogdanov V."/>
            <person name="Penin A."/>
            <person name="Logacheva M."/>
        </authorList>
    </citation>
    <scope>NUCLEOTIDE SEQUENCE</scope>
    <source>
        <strain evidence="10">Hsosn_3</strain>
        <tissue evidence="10">Leaf</tissue>
    </source>
</reference>
<sequence>MLKRGLHSGSLSLHTNFFNGSVPDSSISGCLNLKRFEIQDNGFSGNFHVGIWSLPKIRLIRAENNRFSGKIPESISMAKKLEQVQIDNNTFISKLPQGLGQVEKGQYKAHYHFELTKKSKQLHGTP</sequence>
<evidence type="ECO:0000313" key="10">
    <source>
        <dbReference type="EMBL" id="KAK1377367.1"/>
    </source>
</evidence>
<keyword evidence="11" id="KW-1185">Reference proteome</keyword>
<dbReference type="Gene3D" id="3.80.10.10">
    <property type="entry name" value="Ribonuclease Inhibitor"/>
    <property type="match status" value="1"/>
</dbReference>
<comment type="subcellular location">
    <subcellularLocation>
        <location evidence="1">Cell membrane</location>
        <topology evidence="1">Single-pass type I membrane protein</topology>
    </subcellularLocation>
</comment>
<organism evidence="10 11">
    <name type="scientific">Heracleum sosnowskyi</name>
    <dbReference type="NCBI Taxonomy" id="360622"/>
    <lineage>
        <taxon>Eukaryota</taxon>
        <taxon>Viridiplantae</taxon>
        <taxon>Streptophyta</taxon>
        <taxon>Embryophyta</taxon>
        <taxon>Tracheophyta</taxon>
        <taxon>Spermatophyta</taxon>
        <taxon>Magnoliopsida</taxon>
        <taxon>eudicotyledons</taxon>
        <taxon>Gunneridae</taxon>
        <taxon>Pentapetalae</taxon>
        <taxon>asterids</taxon>
        <taxon>campanulids</taxon>
        <taxon>Apiales</taxon>
        <taxon>Apiaceae</taxon>
        <taxon>Apioideae</taxon>
        <taxon>apioid superclade</taxon>
        <taxon>Tordylieae</taxon>
        <taxon>Tordyliinae</taxon>
        <taxon>Heracleum</taxon>
    </lineage>
</organism>
<keyword evidence="8" id="KW-0675">Receptor</keyword>
<dbReference type="PANTHER" id="PTHR48052">
    <property type="entry name" value="UNNAMED PRODUCT"/>
    <property type="match status" value="1"/>
</dbReference>